<evidence type="ECO:0000313" key="3">
    <source>
        <dbReference type="Proteomes" id="UP000001798"/>
    </source>
</evidence>
<dbReference type="RefSeq" id="XP_001552492.1">
    <property type="nucleotide sequence ID" value="XM_001552442.2"/>
</dbReference>
<keyword evidence="3" id="KW-1185">Reference proteome</keyword>
<proteinExistence type="predicted"/>
<name>A0A384JPC4_BOTFB</name>
<dbReference type="OrthoDB" id="3448747at2759"/>
<dbReference type="EMBL" id="CP009812">
    <property type="protein sequence ID" value="ATZ52352.1"/>
    <property type="molecule type" value="Genomic_DNA"/>
</dbReference>
<feature type="signal peptide" evidence="1">
    <location>
        <begin position="1"/>
        <end position="18"/>
    </location>
</feature>
<accession>A0A384JPC4</accession>
<reference evidence="2 3" key="2">
    <citation type="journal article" date="2012" name="Eukaryot. Cell">
        <title>Genome update of Botrytis cinerea strains B05.10 and T4.</title>
        <authorList>
            <person name="Staats M."/>
            <person name="van Kan J.A."/>
        </authorList>
    </citation>
    <scope>NUCLEOTIDE SEQUENCE [LARGE SCALE GENOMIC DNA]</scope>
    <source>
        <strain evidence="2 3">B05.10</strain>
    </source>
</reference>
<reference evidence="2 3" key="1">
    <citation type="journal article" date="2011" name="PLoS Genet.">
        <title>Genomic analysis of the necrotrophic fungal pathogens Sclerotinia sclerotiorum and Botrytis cinerea.</title>
        <authorList>
            <person name="Amselem J."/>
            <person name="Cuomo C.A."/>
            <person name="van Kan J.A."/>
            <person name="Viaud M."/>
            <person name="Benito E.P."/>
            <person name="Couloux A."/>
            <person name="Coutinho P.M."/>
            <person name="de Vries R.P."/>
            <person name="Dyer P.S."/>
            <person name="Fillinger S."/>
            <person name="Fournier E."/>
            <person name="Gout L."/>
            <person name="Hahn M."/>
            <person name="Kohn L."/>
            <person name="Lapalu N."/>
            <person name="Plummer K.M."/>
            <person name="Pradier J.M."/>
            <person name="Quevillon E."/>
            <person name="Sharon A."/>
            <person name="Simon A."/>
            <person name="ten Have A."/>
            <person name="Tudzynski B."/>
            <person name="Tudzynski P."/>
            <person name="Wincker P."/>
            <person name="Andrew M."/>
            <person name="Anthouard V."/>
            <person name="Beever R.E."/>
            <person name="Beffa R."/>
            <person name="Benoit I."/>
            <person name="Bouzid O."/>
            <person name="Brault B."/>
            <person name="Chen Z."/>
            <person name="Choquer M."/>
            <person name="Collemare J."/>
            <person name="Cotton P."/>
            <person name="Danchin E.G."/>
            <person name="Da Silva C."/>
            <person name="Gautier A."/>
            <person name="Giraud C."/>
            <person name="Giraud T."/>
            <person name="Gonzalez C."/>
            <person name="Grossetete S."/>
            <person name="Guldener U."/>
            <person name="Henrissat B."/>
            <person name="Howlett B.J."/>
            <person name="Kodira C."/>
            <person name="Kretschmer M."/>
            <person name="Lappartient A."/>
            <person name="Leroch M."/>
            <person name="Levis C."/>
            <person name="Mauceli E."/>
            <person name="Neuveglise C."/>
            <person name="Oeser B."/>
            <person name="Pearson M."/>
            <person name="Poulain J."/>
            <person name="Poussereau N."/>
            <person name="Quesneville H."/>
            <person name="Rascle C."/>
            <person name="Schumacher J."/>
            <person name="Segurens B."/>
            <person name="Sexton A."/>
            <person name="Silva E."/>
            <person name="Sirven C."/>
            <person name="Soanes D.M."/>
            <person name="Talbot N.J."/>
            <person name="Templeton M."/>
            <person name="Yandava C."/>
            <person name="Yarden O."/>
            <person name="Zeng Q."/>
            <person name="Rollins J.A."/>
            <person name="Lebrun M.H."/>
            <person name="Dickman M."/>
        </authorList>
    </citation>
    <scope>NUCLEOTIDE SEQUENCE [LARGE SCALE GENOMIC DNA]</scope>
    <source>
        <strain evidence="2 3">B05.10</strain>
    </source>
</reference>
<dbReference type="VEuPathDB" id="FungiDB:Bcin08g00990"/>
<gene>
    <name evidence="2" type="ORF">BCIN_08g00990</name>
</gene>
<dbReference type="KEGG" id="bfu:BCIN_08g00990"/>
<evidence type="ECO:0000313" key="2">
    <source>
        <dbReference type="EMBL" id="ATZ52352.1"/>
    </source>
</evidence>
<dbReference type="GeneID" id="5433013"/>
<evidence type="ECO:0000256" key="1">
    <source>
        <dbReference type="SAM" id="SignalP"/>
    </source>
</evidence>
<dbReference type="Proteomes" id="UP000001798">
    <property type="component" value="Chromosome 8"/>
</dbReference>
<feature type="chain" id="PRO_5016789003" evidence="1">
    <location>
        <begin position="19"/>
        <end position="82"/>
    </location>
</feature>
<keyword evidence="1" id="KW-0732">Signal</keyword>
<dbReference type="AlphaFoldDB" id="A0A384JPC4"/>
<reference evidence="2 3" key="3">
    <citation type="journal article" date="2017" name="Mol. Plant Pathol.">
        <title>A gapless genome sequence of the fungus Botrytis cinerea.</title>
        <authorList>
            <person name="Van Kan J.A."/>
            <person name="Stassen J.H."/>
            <person name="Mosbach A."/>
            <person name="Van Der Lee T.A."/>
            <person name="Faino L."/>
            <person name="Farmer A.D."/>
            <person name="Papasotiriou D.G."/>
            <person name="Zhou S."/>
            <person name="Seidl M.F."/>
            <person name="Cottam E."/>
            <person name="Edel D."/>
            <person name="Hahn M."/>
            <person name="Schwartz D.C."/>
            <person name="Dietrich R.A."/>
            <person name="Widdison S."/>
            <person name="Scalliet G."/>
        </authorList>
    </citation>
    <scope>NUCLEOTIDE SEQUENCE [LARGE SCALE GENOMIC DNA]</scope>
    <source>
        <strain evidence="2 3">B05.10</strain>
    </source>
</reference>
<organism evidence="2 3">
    <name type="scientific">Botryotinia fuckeliana (strain B05.10)</name>
    <name type="common">Noble rot fungus</name>
    <name type="synonym">Botrytis cinerea</name>
    <dbReference type="NCBI Taxonomy" id="332648"/>
    <lineage>
        <taxon>Eukaryota</taxon>
        <taxon>Fungi</taxon>
        <taxon>Dikarya</taxon>
        <taxon>Ascomycota</taxon>
        <taxon>Pezizomycotina</taxon>
        <taxon>Leotiomycetes</taxon>
        <taxon>Helotiales</taxon>
        <taxon>Sclerotiniaceae</taxon>
        <taxon>Botrytis</taxon>
    </lineage>
</organism>
<sequence length="82" mass="8627">MQFSTIFAIFTGLTLVAARPTIPAALQVRVEECSCSDAQNAYTVCLLESCGHGCTDEDAAPCVASVEAECITDWTTCPLPPA</sequence>
<protein>
    <submittedName>
        <fullName evidence="2">Uncharacterized protein</fullName>
    </submittedName>
</protein>